<dbReference type="InterPro" id="IPR033575">
    <property type="entry name" value="DDA1-like"/>
</dbReference>
<dbReference type="PANTHER" id="PTHR31879:SF2">
    <property type="entry name" value="DET1- AND DDB1-ASSOCIATED PROTEIN 1"/>
    <property type="match status" value="1"/>
</dbReference>
<dbReference type="GO" id="GO:0080008">
    <property type="term" value="C:Cul4-RING E3 ubiquitin ligase complex"/>
    <property type="evidence" value="ECO:0007669"/>
    <property type="project" value="TreeGrafter"/>
</dbReference>
<evidence type="ECO:0000313" key="4">
    <source>
        <dbReference type="EMBL" id="QDZ25835.1"/>
    </source>
</evidence>
<evidence type="ECO:0000313" key="5">
    <source>
        <dbReference type="Proteomes" id="UP000316726"/>
    </source>
</evidence>
<gene>
    <name evidence="4" type="ORF">A3770_19p83530</name>
</gene>
<dbReference type="InterPro" id="IPR018276">
    <property type="entry name" value="DDA1_dom"/>
</dbReference>
<feature type="compositionally biased region" description="Basic residues" evidence="2">
    <location>
        <begin position="132"/>
        <end position="141"/>
    </location>
</feature>
<sequence>MKGCGSTLVGAGGGKGESACYVMGGFPSRNTENFSNLASSSSRTTPAGGGGGSSTMTTTVSEDASSLTWGTASQQTNFDTYIATHDRASLPKDQVIGTEKVNVLLKHFYDIGERQKHGGGGESPEKNASSRAKGKGKAKKRIGSEMASTREMKKRK</sequence>
<proteinExistence type="inferred from homology"/>
<comment type="similarity">
    <text evidence="1">Belongs to the DDA1 family.</text>
</comment>
<feature type="domain" description="DET1- and DDB1-associated protein 1" evidence="3">
    <location>
        <begin position="75"/>
        <end position="109"/>
    </location>
</feature>
<dbReference type="PANTHER" id="PTHR31879">
    <property type="entry name" value="DET1- AND DDB1-ASSOCIATED PROTEIN 1"/>
    <property type="match status" value="1"/>
</dbReference>
<feature type="region of interest" description="Disordered" evidence="2">
    <location>
        <begin position="33"/>
        <end position="67"/>
    </location>
</feature>
<reference evidence="4 5" key="1">
    <citation type="submission" date="2018-07" db="EMBL/GenBank/DDBJ databases">
        <title>The complete nuclear genome of the prasinophyte Chloropicon primus (CCMP1205).</title>
        <authorList>
            <person name="Pombert J.-F."/>
            <person name="Otis C."/>
            <person name="Turmel M."/>
            <person name="Lemieux C."/>
        </authorList>
    </citation>
    <scope>NUCLEOTIDE SEQUENCE [LARGE SCALE GENOMIC DNA]</scope>
    <source>
        <strain evidence="4 5">CCMP1205</strain>
    </source>
</reference>
<dbReference type="Pfam" id="PF10172">
    <property type="entry name" value="DDA1"/>
    <property type="match status" value="1"/>
</dbReference>
<dbReference type="AlphaFoldDB" id="A0A5B8N1S3"/>
<accession>A0A5B8N1S3</accession>
<name>A0A5B8N1S3_9CHLO</name>
<evidence type="ECO:0000259" key="3">
    <source>
        <dbReference type="Pfam" id="PF10172"/>
    </source>
</evidence>
<organism evidence="4 5">
    <name type="scientific">Chloropicon primus</name>
    <dbReference type="NCBI Taxonomy" id="1764295"/>
    <lineage>
        <taxon>Eukaryota</taxon>
        <taxon>Viridiplantae</taxon>
        <taxon>Chlorophyta</taxon>
        <taxon>Chloropicophyceae</taxon>
        <taxon>Chloropicales</taxon>
        <taxon>Chloropicaceae</taxon>
        <taxon>Chloropicon</taxon>
    </lineage>
</organism>
<dbReference type="Proteomes" id="UP000316726">
    <property type="component" value="Chromosome 19"/>
</dbReference>
<evidence type="ECO:0000256" key="2">
    <source>
        <dbReference type="SAM" id="MobiDB-lite"/>
    </source>
</evidence>
<dbReference type="GO" id="GO:0032436">
    <property type="term" value="P:positive regulation of proteasomal ubiquitin-dependent protein catabolic process"/>
    <property type="evidence" value="ECO:0007669"/>
    <property type="project" value="TreeGrafter"/>
</dbReference>
<evidence type="ECO:0000256" key="1">
    <source>
        <dbReference type="ARBA" id="ARBA00008042"/>
    </source>
</evidence>
<protein>
    <recommendedName>
        <fullName evidence="3">DET1- and DDB1-associated protein 1 domain-containing protein</fullName>
    </recommendedName>
</protein>
<dbReference type="EMBL" id="CP031052">
    <property type="protein sequence ID" value="QDZ25835.1"/>
    <property type="molecule type" value="Genomic_DNA"/>
</dbReference>
<keyword evidence="5" id="KW-1185">Reference proteome</keyword>
<feature type="region of interest" description="Disordered" evidence="2">
    <location>
        <begin position="113"/>
        <end position="156"/>
    </location>
</feature>